<comment type="subcellular location">
    <subcellularLocation>
        <location evidence="1">Endoplasmic reticulum membrane</location>
        <topology evidence="1">Multi-pass membrane protein</topology>
    </subcellularLocation>
</comment>
<dbReference type="InterPro" id="IPR056651">
    <property type="entry name" value="GlfB-like_C"/>
</dbReference>
<evidence type="ECO:0000256" key="11">
    <source>
        <dbReference type="SAM" id="Phobius"/>
    </source>
</evidence>
<evidence type="ECO:0000256" key="4">
    <source>
        <dbReference type="ARBA" id="ARBA00022676"/>
    </source>
</evidence>
<dbReference type="Proteomes" id="UP000241769">
    <property type="component" value="Unassembled WGS sequence"/>
</dbReference>
<evidence type="ECO:0000256" key="8">
    <source>
        <dbReference type="ARBA" id="ARBA00022989"/>
    </source>
</evidence>
<proteinExistence type="predicted"/>
<name>A0A2P6N5E3_9EUKA</name>
<keyword evidence="4" id="KW-0328">Glycosyltransferase</keyword>
<dbReference type="GO" id="GO:0052925">
    <property type="term" value="F:dol-P-Man:Man(5)GlcNAc(2)-PP-Dol alpha-1,3-mannosyltransferase activity"/>
    <property type="evidence" value="ECO:0007669"/>
    <property type="project" value="UniProtKB-EC"/>
</dbReference>
<comment type="pathway">
    <text evidence="2">Protein modification; protein glycosylation.</text>
</comment>
<evidence type="ECO:0000313" key="13">
    <source>
        <dbReference type="EMBL" id="PRP79164.1"/>
    </source>
</evidence>
<accession>A0A2P6N5E3</accession>
<dbReference type="PANTHER" id="PTHR12646:SF0">
    <property type="entry name" value="DOL-P-MAN:MAN(5)GLCNAC(2)-PP-DOL ALPHA-1,3-MANNOSYLTRANSFERASE"/>
    <property type="match status" value="1"/>
</dbReference>
<keyword evidence="7" id="KW-0256">Endoplasmic reticulum</keyword>
<feature type="transmembrane region" description="Helical" evidence="11">
    <location>
        <begin position="457"/>
        <end position="484"/>
    </location>
</feature>
<evidence type="ECO:0000313" key="14">
    <source>
        <dbReference type="Proteomes" id="UP000241769"/>
    </source>
</evidence>
<dbReference type="InParanoid" id="A0A2P6N5E3"/>
<sequence>MENNSTALSVFILLAPICVVWIFKRFGNHNNAVAPTAIETKALETEKAKKPPRKLPFTDFSDECLRADLEKIWQREVSKLPVHTDLPRLSKRIDVTLGDHEYGVTGLPDFEMPLTDSMIPSVYRILTTTSSALEDEPTRSQIKNNFLTTFNVSDAEAKGEDKSRTIPDFDVAGTLSKYLATLDDNATIRALKCCNQSFLFPAVIRLKFLITNNPDSNEQDMSYKDLRGGWRIQVDIADDQVRVIHKKWEQSFREDSFQFLWELEVKFDRMVTVLESATVRIRQVKFGEEDTTERREQWDKLTKLHVILPLLAFECVLNALILFKVPYTEIDWIAYMQEVAGVFVDKELDYSKLRGDTGPLVYPAGFVYIYGALYWLTDRGADIFSAQLLFAAIYMIFTAVVFDIYRRSAATPPWALVLLCLSKRIHSIFVLRLFNDCIAMLLLYCAVLLFIKKRWSWGCFVFSLAVSVKMNVLLFAPGLLLLLLKRFGVWGTIPKLAICASLQVILGLPFLLTYPVSYFHGSFDFGRQFFYIWTVNLKFLPEDIFLDKRLALGLLLCHVTALVVFLLVRWCRWEGGVVKSVREGYEPTAEHIVTVLFTSNFIGIVFARSLHFQFYSWYFHTLPYLLWCTDLPTPIRLIIMFLIEIVWNVFPSRAWSSSILATCHLIVLVSLLMKPLKPTGLPLKTLEKRL</sequence>
<feature type="transmembrane region" description="Helical" evidence="11">
    <location>
        <begin position="624"/>
        <end position="647"/>
    </location>
</feature>
<evidence type="ECO:0000256" key="3">
    <source>
        <dbReference type="ARBA" id="ARBA00011964"/>
    </source>
</evidence>
<dbReference type="Pfam" id="PF24929">
    <property type="entry name" value="GlfB_C"/>
    <property type="match status" value="1"/>
</dbReference>
<comment type="caution">
    <text evidence="13">The sequence shown here is derived from an EMBL/GenBank/DDBJ whole genome shotgun (WGS) entry which is preliminary data.</text>
</comment>
<dbReference type="AlphaFoldDB" id="A0A2P6N5E3"/>
<organism evidence="13 14">
    <name type="scientific">Planoprotostelium fungivorum</name>
    <dbReference type="NCBI Taxonomy" id="1890364"/>
    <lineage>
        <taxon>Eukaryota</taxon>
        <taxon>Amoebozoa</taxon>
        <taxon>Evosea</taxon>
        <taxon>Variosea</taxon>
        <taxon>Cavosteliida</taxon>
        <taxon>Cavosteliaceae</taxon>
        <taxon>Planoprotostelium</taxon>
    </lineage>
</organism>
<feature type="transmembrane region" description="Helical" evidence="11">
    <location>
        <begin position="433"/>
        <end position="451"/>
    </location>
</feature>
<dbReference type="EC" id="2.4.1.258" evidence="3"/>
<dbReference type="EMBL" id="MDYQ01000195">
    <property type="protein sequence ID" value="PRP79164.1"/>
    <property type="molecule type" value="Genomic_DNA"/>
</dbReference>
<comment type="catalytic activity">
    <reaction evidence="10">
        <text>an alpha-D-Man-(1-&gt;2)-alpha-D-Man-(1-&gt;2)-alpha-D-Man-(1-&gt;3)-[alpha-D-Man-(1-&gt;6)]-beta-D-Man-(1-&gt;4)-beta-D-GlcNAc-(1-&gt;4)-alpha-D-GlcNAc-diphospho-di-trans,poly-cis-dolichol + a di-trans,poly-cis-dolichyl beta-D-mannosyl phosphate = an alpha-D-Man-(1-&gt;2)-alpha-D-Man-(1-&gt;2)-alpha-D-Man-(1-&gt;3)-[alpha-D-Man-(1-&gt;3)-alpha-D-Man-(1-&gt;6)]-beta-D-Man-(1-&gt;4)-beta-D-GlcNAc-(1-&gt;4)-alpha-D-GlcNAc-diphospho-di-trans,poly-cis-dolichol + a di-trans,poly-cis-dolichyl phosphate + H(+)</text>
        <dbReference type="Rhea" id="RHEA:29527"/>
        <dbReference type="Rhea" id="RHEA-COMP:19498"/>
        <dbReference type="Rhea" id="RHEA-COMP:19501"/>
        <dbReference type="Rhea" id="RHEA-COMP:19516"/>
        <dbReference type="Rhea" id="RHEA-COMP:19517"/>
        <dbReference type="ChEBI" id="CHEBI:15378"/>
        <dbReference type="ChEBI" id="CHEBI:57683"/>
        <dbReference type="ChEBI" id="CHEBI:58211"/>
        <dbReference type="ChEBI" id="CHEBI:132515"/>
        <dbReference type="ChEBI" id="CHEBI:132516"/>
        <dbReference type="EC" id="2.4.1.258"/>
    </reaction>
    <physiologicalReaction direction="left-to-right" evidence="10">
        <dbReference type="Rhea" id="RHEA:29528"/>
    </physiologicalReaction>
</comment>
<evidence type="ECO:0000256" key="10">
    <source>
        <dbReference type="ARBA" id="ARBA00049506"/>
    </source>
</evidence>
<keyword evidence="8 11" id="KW-1133">Transmembrane helix</keyword>
<feature type="transmembrane region" description="Helical" evidence="11">
    <location>
        <begin position="496"/>
        <end position="516"/>
    </location>
</feature>
<keyword evidence="9 11" id="KW-0472">Membrane</keyword>
<feature type="domain" description="Ras guanine nucleotide exchange factor glfB-like C-terminal" evidence="12">
    <location>
        <begin position="63"/>
        <end position="303"/>
    </location>
</feature>
<dbReference type="STRING" id="1890364.A0A2P6N5E3"/>
<dbReference type="OrthoDB" id="20028at2759"/>
<feature type="transmembrane region" description="Helical" evidence="11">
    <location>
        <begin position="550"/>
        <end position="571"/>
    </location>
</feature>
<dbReference type="Pfam" id="PF05208">
    <property type="entry name" value="ALG3"/>
    <property type="match status" value="1"/>
</dbReference>
<keyword evidence="14" id="KW-1185">Reference proteome</keyword>
<feature type="transmembrane region" description="Helical" evidence="11">
    <location>
        <begin position="592"/>
        <end position="612"/>
    </location>
</feature>
<evidence type="ECO:0000256" key="9">
    <source>
        <dbReference type="ARBA" id="ARBA00023136"/>
    </source>
</evidence>
<feature type="transmembrane region" description="Helical" evidence="11">
    <location>
        <begin position="654"/>
        <end position="673"/>
    </location>
</feature>
<evidence type="ECO:0000256" key="7">
    <source>
        <dbReference type="ARBA" id="ARBA00022824"/>
    </source>
</evidence>
<dbReference type="GO" id="GO:0005789">
    <property type="term" value="C:endoplasmic reticulum membrane"/>
    <property type="evidence" value="ECO:0007669"/>
    <property type="project" value="UniProtKB-SubCell"/>
</dbReference>
<evidence type="ECO:0000256" key="6">
    <source>
        <dbReference type="ARBA" id="ARBA00022692"/>
    </source>
</evidence>
<dbReference type="PANTHER" id="PTHR12646">
    <property type="entry name" value="NOT56 - RELATED"/>
    <property type="match status" value="1"/>
</dbReference>
<evidence type="ECO:0000256" key="5">
    <source>
        <dbReference type="ARBA" id="ARBA00022679"/>
    </source>
</evidence>
<reference evidence="13 14" key="1">
    <citation type="journal article" date="2018" name="Genome Biol. Evol.">
        <title>Multiple Roots of Fruiting Body Formation in Amoebozoa.</title>
        <authorList>
            <person name="Hillmann F."/>
            <person name="Forbes G."/>
            <person name="Novohradska S."/>
            <person name="Ferling I."/>
            <person name="Riege K."/>
            <person name="Groth M."/>
            <person name="Westermann M."/>
            <person name="Marz M."/>
            <person name="Spaller T."/>
            <person name="Winckler T."/>
            <person name="Schaap P."/>
            <person name="Glockner G."/>
        </authorList>
    </citation>
    <scope>NUCLEOTIDE SEQUENCE [LARGE SCALE GENOMIC DNA]</scope>
    <source>
        <strain evidence="13 14">Jena</strain>
    </source>
</reference>
<evidence type="ECO:0000256" key="2">
    <source>
        <dbReference type="ARBA" id="ARBA00004922"/>
    </source>
</evidence>
<evidence type="ECO:0000256" key="1">
    <source>
        <dbReference type="ARBA" id="ARBA00004477"/>
    </source>
</evidence>
<dbReference type="FunCoup" id="A0A2P6N5E3">
    <property type="interactions" value="685"/>
</dbReference>
<feature type="transmembrane region" description="Helical" evidence="11">
    <location>
        <begin position="383"/>
        <end position="405"/>
    </location>
</feature>
<keyword evidence="5" id="KW-0808">Transferase</keyword>
<evidence type="ECO:0000259" key="12">
    <source>
        <dbReference type="Pfam" id="PF24929"/>
    </source>
</evidence>
<keyword evidence="6 11" id="KW-0812">Transmembrane</keyword>
<protein>
    <recommendedName>
        <fullName evidence="3">dolichyl-P-Man:Man5GlcNAc2-PP-dolichol alpha-1,3-mannosyltransferase</fullName>
        <ecNumber evidence="3">2.4.1.258</ecNumber>
    </recommendedName>
</protein>
<gene>
    <name evidence="13" type="ORF">PROFUN_13114</name>
</gene>
<feature type="transmembrane region" description="Helical" evidence="11">
    <location>
        <begin position="6"/>
        <end position="23"/>
    </location>
</feature>
<dbReference type="InterPro" id="IPR007873">
    <property type="entry name" value="Glycosyltransferase_ALG3"/>
</dbReference>